<feature type="transmembrane region" description="Helical" evidence="4">
    <location>
        <begin position="248"/>
        <end position="270"/>
    </location>
</feature>
<dbReference type="EMBL" id="UAQE01000004">
    <property type="protein sequence ID" value="SPU38623.1"/>
    <property type="molecule type" value="Genomic_DNA"/>
</dbReference>
<dbReference type="AlphaFoldDB" id="A0A2X1A095"/>
<dbReference type="GO" id="GO:0006310">
    <property type="term" value="P:DNA recombination"/>
    <property type="evidence" value="ECO:0007669"/>
    <property type="project" value="UniProtKB-KW"/>
</dbReference>
<keyword evidence="2" id="KW-0238">DNA-binding</keyword>
<dbReference type="PANTHER" id="PTHR30349">
    <property type="entry name" value="PHAGE INTEGRASE-RELATED"/>
    <property type="match status" value="1"/>
</dbReference>
<gene>
    <name evidence="6" type="primary">xerC_5</name>
    <name evidence="6" type="ORF">NCTC7582_04586</name>
</gene>
<dbReference type="InterPro" id="IPR011010">
    <property type="entry name" value="DNA_brk_join_enz"/>
</dbReference>
<keyword evidence="4" id="KW-1133">Transmembrane helix</keyword>
<dbReference type="Proteomes" id="UP000251431">
    <property type="component" value="Unassembled WGS sequence"/>
</dbReference>
<evidence type="ECO:0000256" key="2">
    <source>
        <dbReference type="ARBA" id="ARBA00023125"/>
    </source>
</evidence>
<reference evidence="6 7" key="1">
    <citation type="submission" date="2018-06" db="EMBL/GenBank/DDBJ databases">
        <authorList>
            <consortium name="Pathogen Informatics"/>
            <person name="Doyle S."/>
        </authorList>
    </citation>
    <scope>NUCLEOTIDE SEQUENCE [LARGE SCALE GENOMIC DNA]</scope>
    <source>
        <strain evidence="6 7">NCTC7582</strain>
    </source>
</reference>
<dbReference type="Pfam" id="PF00589">
    <property type="entry name" value="Phage_integrase"/>
    <property type="match status" value="1"/>
</dbReference>
<evidence type="ECO:0000313" key="6">
    <source>
        <dbReference type="EMBL" id="SPU38623.1"/>
    </source>
</evidence>
<protein>
    <submittedName>
        <fullName evidence="6">Tn554-related, transposase B</fullName>
    </submittedName>
</protein>
<evidence type="ECO:0000256" key="1">
    <source>
        <dbReference type="ARBA" id="ARBA00008857"/>
    </source>
</evidence>
<dbReference type="PANTHER" id="PTHR30349:SF41">
    <property type="entry name" value="INTEGRASE_RECOMBINASE PROTEIN MJ0367-RELATED"/>
    <property type="match status" value="1"/>
</dbReference>
<dbReference type="GO" id="GO:0003677">
    <property type="term" value="F:DNA binding"/>
    <property type="evidence" value="ECO:0007669"/>
    <property type="project" value="UniProtKB-KW"/>
</dbReference>
<sequence>MKQMKIIGSEEIGFHEGLESELSTYFDKVIHEDGSVLVEQISNPYFLVNDKWKINDIGKIKQFKEEVENYKHSNQNVHFRFNNPLVNLEVKYVYYQHLFNDYWSITYAFVNQPPLRRVTEFINEKYPKLSSMLELDIEKAEREYIFWLNEKGIQTQQIRRRKLQKDDIGKSPVARFLRTIYTALSQYTDKREEWEKDRWDVRHLHDRYGINYNKSKYQYYIDFSKIPTTIREQVKKYFKQRLLSKNKFAWGTALNYILFLPSFFTFVFTLEPNWKDLKALKRNHIEKYIEYLHEYTQIQLKQKNAHPEAYISIALGTIQKFLEDIQRYEYDIAPEKHVRLLIFPEDKPKLREKSADQIGYIPDFVLEQLFSHLDELHKDIVPIVWVAFKTGLRISDALELTFDCLVQLNGQYSIVTDIRKTYVKEHRIPIDEELAGILAVLIDKSKKFSNQDNNPKDYIFVRYRGKRKGQPYGQNWVNTALNILAKKVNITDENGNLFHFAMHQFRHTYGVKMINSGADILTVQELLAHASPEMTMRYAKLLDETKREAFKSAVKQGVFSFDLNGEIQEIKEGEDIPIDILDALWQDHKLNAMDNPYGTCHARLNGNCPYMEEPPCLTCGDNKTPCKDLAVGFSEYDMQKYELHINTTTKAIKIAKQRGREDIAEKNQKNLRRYQNILTTLQEGNVIFGRHERMKRKLGVKND</sequence>
<keyword evidence="3" id="KW-0233">DNA recombination</keyword>
<organism evidence="6 7">
    <name type="scientific">Lysinibacillus capsici</name>
    <dbReference type="NCBI Taxonomy" id="2115968"/>
    <lineage>
        <taxon>Bacteria</taxon>
        <taxon>Bacillati</taxon>
        <taxon>Bacillota</taxon>
        <taxon>Bacilli</taxon>
        <taxon>Bacillales</taxon>
        <taxon>Bacillaceae</taxon>
        <taxon>Lysinibacillus</taxon>
    </lineage>
</organism>
<dbReference type="RefSeq" id="WP_112118498.1">
    <property type="nucleotide sequence ID" value="NZ_CP137622.1"/>
</dbReference>
<dbReference type="SUPFAM" id="SSF56349">
    <property type="entry name" value="DNA breaking-rejoining enzymes"/>
    <property type="match status" value="1"/>
</dbReference>
<dbReference type="GO" id="GO:0015074">
    <property type="term" value="P:DNA integration"/>
    <property type="evidence" value="ECO:0007669"/>
    <property type="project" value="InterPro"/>
</dbReference>
<proteinExistence type="inferred from homology"/>
<name>A0A2X1A095_9BACI</name>
<evidence type="ECO:0000256" key="3">
    <source>
        <dbReference type="ARBA" id="ARBA00023172"/>
    </source>
</evidence>
<comment type="similarity">
    <text evidence="1">Belongs to the 'phage' integrase family.</text>
</comment>
<keyword evidence="4" id="KW-0812">Transmembrane</keyword>
<evidence type="ECO:0000313" key="7">
    <source>
        <dbReference type="Proteomes" id="UP000251431"/>
    </source>
</evidence>
<dbReference type="PROSITE" id="PS51898">
    <property type="entry name" value="TYR_RECOMBINASE"/>
    <property type="match status" value="1"/>
</dbReference>
<dbReference type="InterPro" id="IPR013762">
    <property type="entry name" value="Integrase-like_cat_sf"/>
</dbReference>
<keyword evidence="4" id="KW-0472">Membrane</keyword>
<accession>A0A2X1A095</accession>
<dbReference type="InterPro" id="IPR002104">
    <property type="entry name" value="Integrase_catalytic"/>
</dbReference>
<feature type="domain" description="Tyr recombinase" evidence="5">
    <location>
        <begin position="359"/>
        <end position="551"/>
    </location>
</feature>
<evidence type="ECO:0000259" key="5">
    <source>
        <dbReference type="PROSITE" id="PS51898"/>
    </source>
</evidence>
<dbReference type="Gene3D" id="1.10.443.10">
    <property type="entry name" value="Intergrase catalytic core"/>
    <property type="match status" value="1"/>
</dbReference>
<evidence type="ECO:0000256" key="4">
    <source>
        <dbReference type="SAM" id="Phobius"/>
    </source>
</evidence>
<dbReference type="InterPro" id="IPR050090">
    <property type="entry name" value="Tyrosine_recombinase_XerCD"/>
</dbReference>